<dbReference type="GO" id="GO:0070025">
    <property type="term" value="F:carbon monoxide binding"/>
    <property type="evidence" value="ECO:0007669"/>
    <property type="project" value="TreeGrafter"/>
</dbReference>
<dbReference type="GO" id="GO:0051539">
    <property type="term" value="F:4 iron, 4 sulfur cluster binding"/>
    <property type="evidence" value="ECO:0007669"/>
    <property type="project" value="TreeGrafter"/>
</dbReference>
<reference evidence="1 2" key="1">
    <citation type="submission" date="2018-01" db="EMBL/GenBank/DDBJ databases">
        <authorList>
            <person name="Gaut B.S."/>
            <person name="Morton B.R."/>
            <person name="Clegg M.T."/>
            <person name="Duvall M.R."/>
        </authorList>
    </citation>
    <scope>NUCLEOTIDE SEQUENCE [LARGE SCALE GENOMIC DNA]</scope>
    <source>
        <strain evidence="1">Cupriavidus taiwanensis cmp 52</strain>
    </source>
</reference>
<evidence type="ECO:0000313" key="2">
    <source>
        <dbReference type="Proteomes" id="UP000256805"/>
    </source>
</evidence>
<protein>
    <submittedName>
        <fullName evidence="1">Uncharacterized protein</fullName>
    </submittedName>
</protein>
<dbReference type="PANTHER" id="PTHR30149:SF0">
    <property type="entry name" value="HYDROGENASE MATURATION FACTOR HYPD"/>
    <property type="match status" value="1"/>
</dbReference>
<dbReference type="Gene3D" id="3.40.50.11750">
    <property type="entry name" value="HypD, alpha/beta domain 1"/>
    <property type="match status" value="1"/>
</dbReference>
<organism evidence="1 2">
    <name type="scientific">Cupriavidus taiwanensis</name>
    <dbReference type="NCBI Taxonomy" id="164546"/>
    <lineage>
        <taxon>Bacteria</taxon>
        <taxon>Pseudomonadati</taxon>
        <taxon>Pseudomonadota</taxon>
        <taxon>Betaproteobacteria</taxon>
        <taxon>Burkholderiales</taxon>
        <taxon>Burkholderiaceae</taxon>
        <taxon>Cupriavidus</taxon>
    </lineage>
</organism>
<sequence>MRQYGTVPIDGFIGPAHVSIVIGSQPYEHFTQEYRKPVVIAGFEPLDVMQAVLMLVRQVNEGRAAVENEFTRAVTPHGNLAAQKLVSEVSSDASNATPETAVQFGVANSALTRAIRYLICAGIHKAAFDQRTIRDMREWFFKKKLESTFLVSLDPCLPKWVNNLTRLEHDTLGRLPESVALTAEIASMPGFDWKAEATRILLLRHREAYEAIRKNWLWSFSIAERVESLAKRYQGPFVFDQTALKGC</sequence>
<dbReference type="AlphaFoldDB" id="A0A375JB16"/>
<dbReference type="PANTHER" id="PTHR30149">
    <property type="entry name" value="HYDROGENASE PROTEIN ASSEMBLY PROTEIN HYPD"/>
    <property type="match status" value="1"/>
</dbReference>
<dbReference type="InterPro" id="IPR002780">
    <property type="entry name" value="Hyd_form_HypD"/>
</dbReference>
<dbReference type="Pfam" id="PF01924">
    <property type="entry name" value="HypD"/>
    <property type="match status" value="1"/>
</dbReference>
<dbReference type="Proteomes" id="UP000256805">
    <property type="component" value="Unassembled WGS sequence"/>
</dbReference>
<proteinExistence type="predicted"/>
<gene>
    <name evidence="1" type="ORF">CBM2634_P90010</name>
</gene>
<dbReference type="InterPro" id="IPR042243">
    <property type="entry name" value="HypD_1"/>
</dbReference>
<dbReference type="EMBL" id="OVTA01000071">
    <property type="protein sequence ID" value="SPS02384.1"/>
    <property type="molecule type" value="Genomic_DNA"/>
</dbReference>
<dbReference type="GO" id="GO:0005506">
    <property type="term" value="F:iron ion binding"/>
    <property type="evidence" value="ECO:0007669"/>
    <property type="project" value="TreeGrafter"/>
</dbReference>
<name>A0A375JB16_9BURK</name>
<dbReference type="GO" id="GO:0051604">
    <property type="term" value="P:protein maturation"/>
    <property type="evidence" value="ECO:0007669"/>
    <property type="project" value="TreeGrafter"/>
</dbReference>
<evidence type="ECO:0000313" key="1">
    <source>
        <dbReference type="EMBL" id="SPS02384.1"/>
    </source>
</evidence>
<accession>A0A375JB16</accession>